<keyword evidence="8 9" id="KW-0472">Membrane</keyword>
<keyword evidence="3" id="KW-0813">Transport</keyword>
<dbReference type="InterPro" id="IPR011527">
    <property type="entry name" value="ABC1_TM_dom"/>
</dbReference>
<accession>A0ABN7NV75</accession>
<sequence>MGEAQEQGDEVGIRYLRNVCGKTRMNRVSNGWVLKECGLKGNPIGQCERSLLPSEWDRELEKSKHKTKEPNLLKAIGRVFACDLIIQGFYNVFYFTFLRTLQPMIFGLLLRSLSSSNDLDRTEALSYNGLLVLIAIMSTATGAHTYHHAFHTGLRIRVACSSLVYRKILVAIVVSEIDRHRILSLELPVLRLSTSIVNESVMGMTMNLLSNDVSRFENSVLMLHTLWTSPICGLVSLYLIWKETSFTGFIGFGVMMSFLPLIGMF</sequence>
<dbReference type="Gene3D" id="1.20.1560.10">
    <property type="entry name" value="ABC transporter type 1, transmembrane domain"/>
    <property type="match status" value="1"/>
</dbReference>
<name>A0ABN7NV75_TIMPD</name>
<evidence type="ECO:0000256" key="1">
    <source>
        <dbReference type="ARBA" id="ARBA00004141"/>
    </source>
</evidence>
<keyword evidence="12" id="KW-1185">Reference proteome</keyword>
<protein>
    <recommendedName>
        <fullName evidence="10">ABC transmembrane type-1 domain-containing protein</fullName>
    </recommendedName>
</protein>
<feature type="transmembrane region" description="Helical" evidence="9">
    <location>
        <begin position="125"/>
        <end position="146"/>
    </location>
</feature>
<dbReference type="EMBL" id="CAJPIN010006783">
    <property type="protein sequence ID" value="CAG2058193.1"/>
    <property type="molecule type" value="Genomic_DNA"/>
</dbReference>
<feature type="non-terminal residue" evidence="11">
    <location>
        <position position="265"/>
    </location>
</feature>
<reference evidence="11" key="1">
    <citation type="submission" date="2021-03" db="EMBL/GenBank/DDBJ databases">
        <authorList>
            <person name="Tran Van P."/>
        </authorList>
    </citation>
    <scope>NUCLEOTIDE SEQUENCE</scope>
</reference>
<dbReference type="PANTHER" id="PTHR24223">
    <property type="entry name" value="ATP-BINDING CASSETTE SUB-FAMILY C"/>
    <property type="match status" value="1"/>
</dbReference>
<evidence type="ECO:0000256" key="2">
    <source>
        <dbReference type="ARBA" id="ARBA00009726"/>
    </source>
</evidence>
<keyword evidence="5" id="KW-0547">Nucleotide-binding</keyword>
<evidence type="ECO:0000256" key="8">
    <source>
        <dbReference type="ARBA" id="ARBA00023136"/>
    </source>
</evidence>
<evidence type="ECO:0000256" key="5">
    <source>
        <dbReference type="ARBA" id="ARBA00022741"/>
    </source>
</evidence>
<evidence type="ECO:0000313" key="11">
    <source>
        <dbReference type="EMBL" id="CAG2058193.1"/>
    </source>
</evidence>
<evidence type="ECO:0000256" key="9">
    <source>
        <dbReference type="SAM" id="Phobius"/>
    </source>
</evidence>
<feature type="domain" description="ABC transmembrane type-1" evidence="10">
    <location>
        <begin position="96"/>
        <end position="265"/>
    </location>
</feature>
<comment type="subcellular location">
    <subcellularLocation>
        <location evidence="1">Membrane</location>
        <topology evidence="1">Multi-pass membrane protein</topology>
    </subcellularLocation>
</comment>
<feature type="transmembrane region" description="Helical" evidence="9">
    <location>
        <begin position="92"/>
        <end position="113"/>
    </location>
</feature>
<dbReference type="SUPFAM" id="SSF90123">
    <property type="entry name" value="ABC transporter transmembrane region"/>
    <property type="match status" value="1"/>
</dbReference>
<dbReference type="PROSITE" id="PS50929">
    <property type="entry name" value="ABC_TM1F"/>
    <property type="match status" value="1"/>
</dbReference>
<feature type="transmembrane region" description="Helical" evidence="9">
    <location>
        <begin position="246"/>
        <end position="264"/>
    </location>
</feature>
<organism evidence="11 12">
    <name type="scientific">Timema podura</name>
    <name type="common">Walking stick</name>
    <dbReference type="NCBI Taxonomy" id="61482"/>
    <lineage>
        <taxon>Eukaryota</taxon>
        <taxon>Metazoa</taxon>
        <taxon>Ecdysozoa</taxon>
        <taxon>Arthropoda</taxon>
        <taxon>Hexapoda</taxon>
        <taxon>Insecta</taxon>
        <taxon>Pterygota</taxon>
        <taxon>Neoptera</taxon>
        <taxon>Polyneoptera</taxon>
        <taxon>Phasmatodea</taxon>
        <taxon>Timematodea</taxon>
        <taxon>Timematoidea</taxon>
        <taxon>Timematidae</taxon>
        <taxon>Timema</taxon>
    </lineage>
</organism>
<dbReference type="Proteomes" id="UP001153148">
    <property type="component" value="Unassembled WGS sequence"/>
</dbReference>
<dbReference type="PANTHER" id="PTHR24223:SF456">
    <property type="entry name" value="MULTIDRUG RESISTANCE-ASSOCIATED PROTEIN LETHAL(2)03659"/>
    <property type="match status" value="1"/>
</dbReference>
<evidence type="ECO:0000256" key="6">
    <source>
        <dbReference type="ARBA" id="ARBA00022840"/>
    </source>
</evidence>
<keyword evidence="4 9" id="KW-0812">Transmembrane</keyword>
<keyword evidence="7 9" id="KW-1133">Transmembrane helix</keyword>
<comment type="similarity">
    <text evidence="2">Belongs to the ABC transporter superfamily. ABCC family. Conjugate transporter (TC 3.A.1.208) subfamily.</text>
</comment>
<gene>
    <name evidence="11" type="ORF">TPAB3V08_LOCUS5167</name>
</gene>
<evidence type="ECO:0000256" key="3">
    <source>
        <dbReference type="ARBA" id="ARBA00022448"/>
    </source>
</evidence>
<evidence type="ECO:0000256" key="4">
    <source>
        <dbReference type="ARBA" id="ARBA00022692"/>
    </source>
</evidence>
<dbReference type="InterPro" id="IPR050173">
    <property type="entry name" value="ABC_transporter_C-like"/>
</dbReference>
<feature type="transmembrane region" description="Helical" evidence="9">
    <location>
        <begin position="221"/>
        <end position="240"/>
    </location>
</feature>
<dbReference type="InterPro" id="IPR036640">
    <property type="entry name" value="ABC1_TM_sf"/>
</dbReference>
<comment type="caution">
    <text evidence="11">The sequence shown here is derived from an EMBL/GenBank/DDBJ whole genome shotgun (WGS) entry which is preliminary data.</text>
</comment>
<evidence type="ECO:0000256" key="7">
    <source>
        <dbReference type="ARBA" id="ARBA00022989"/>
    </source>
</evidence>
<proteinExistence type="inferred from homology"/>
<evidence type="ECO:0000259" key="10">
    <source>
        <dbReference type="PROSITE" id="PS50929"/>
    </source>
</evidence>
<keyword evidence="6" id="KW-0067">ATP-binding</keyword>
<evidence type="ECO:0000313" key="12">
    <source>
        <dbReference type="Proteomes" id="UP001153148"/>
    </source>
</evidence>